<evidence type="ECO:0000256" key="1">
    <source>
        <dbReference type="SAM" id="MobiDB-lite"/>
    </source>
</evidence>
<organism evidence="2 3">
    <name type="scientific">Penicillium rubens (strain ATCC 28089 / DSM 1075 / NRRL 1951 / Wisconsin 54-1255)</name>
    <name type="common">Penicillium chrysogenum</name>
    <dbReference type="NCBI Taxonomy" id="500485"/>
    <lineage>
        <taxon>Eukaryota</taxon>
        <taxon>Fungi</taxon>
        <taxon>Dikarya</taxon>
        <taxon>Ascomycota</taxon>
        <taxon>Pezizomycotina</taxon>
        <taxon>Eurotiomycetes</taxon>
        <taxon>Eurotiomycetidae</taxon>
        <taxon>Eurotiales</taxon>
        <taxon>Aspergillaceae</taxon>
        <taxon>Penicillium</taxon>
        <taxon>Penicillium chrysogenum species complex</taxon>
    </lineage>
</organism>
<sequence length="141" mass="14746">TLRVTKDYTVSSVINVYIALGQIIGYKAPLGEAYASYKKVRLINIPFPNSILLKAPNILVYTDRPSRAGKKKASKEKGRAISPSKAPIDPIATPPAKDKGKGKAIPASASLAKAGSAITTPSKSIKKRTASDAPSGKDKGG</sequence>
<name>B6HSR7_PENRW</name>
<dbReference type="HOGENOM" id="CLU_1829995_0_0_1"/>
<dbReference type="EMBL" id="AM920437">
    <property type="protein sequence ID" value="CAP98585.1"/>
    <property type="molecule type" value="Genomic_DNA"/>
</dbReference>
<accession>B6HSR7</accession>
<gene>
    <name evidence="2" type="ORF">Pc22g12970</name>
    <name evidence="2" type="ORF">PCH_Pc22g12970</name>
</gene>
<evidence type="ECO:0000313" key="3">
    <source>
        <dbReference type="Proteomes" id="UP000000724"/>
    </source>
</evidence>
<reference evidence="2 3" key="1">
    <citation type="journal article" date="2008" name="Nat. Biotechnol.">
        <title>Genome sequencing and analysis of the filamentous fungus Penicillium chrysogenum.</title>
        <authorList>
            <person name="van den Berg M.A."/>
            <person name="Albang R."/>
            <person name="Albermann K."/>
            <person name="Badger J.H."/>
            <person name="Daran J.-M."/>
            <person name="Driessen A.J.M."/>
            <person name="Garcia-Estrada C."/>
            <person name="Fedorova N.D."/>
            <person name="Harris D.M."/>
            <person name="Heijne W.H.M."/>
            <person name="Joardar V.S."/>
            <person name="Kiel J.A.K.W."/>
            <person name="Kovalchuk A."/>
            <person name="Martin J.F."/>
            <person name="Nierman W.C."/>
            <person name="Nijland J.G."/>
            <person name="Pronk J.T."/>
            <person name="Roubos J.A."/>
            <person name="van der Klei I.J."/>
            <person name="van Peij N.N.M.E."/>
            <person name="Veenhuis M."/>
            <person name="von Doehren H."/>
            <person name="Wagner C."/>
            <person name="Wortman J.R."/>
            <person name="Bovenberg R.A.L."/>
        </authorList>
    </citation>
    <scope>NUCLEOTIDE SEQUENCE [LARGE SCALE GENOMIC DNA]</scope>
    <source>
        <strain evidence="3">ATCC 28089 / DSM 1075 / NRRL 1951 / Wisconsin 54-1255</strain>
    </source>
</reference>
<evidence type="ECO:0000313" key="2">
    <source>
        <dbReference type="EMBL" id="CAP98585.1"/>
    </source>
</evidence>
<dbReference type="VEuPathDB" id="FungiDB:PCH_Pc22g12970"/>
<dbReference type="AlphaFoldDB" id="B6HSR7"/>
<dbReference type="Proteomes" id="UP000000724">
    <property type="component" value="Contig Pc00c22"/>
</dbReference>
<proteinExistence type="predicted"/>
<feature type="region of interest" description="Disordered" evidence="1">
    <location>
        <begin position="64"/>
        <end position="141"/>
    </location>
</feature>
<keyword evidence="3" id="KW-1185">Reference proteome</keyword>
<protein>
    <submittedName>
        <fullName evidence="2">Uncharacterized protein</fullName>
    </submittedName>
</protein>